<dbReference type="EMBL" id="CP159218">
    <property type="protein sequence ID" value="XCG62741.1"/>
    <property type="molecule type" value="Genomic_DNA"/>
</dbReference>
<organism evidence="4">
    <name type="scientific">Nakamurella sp. A5-74</name>
    <dbReference type="NCBI Taxonomy" id="3158264"/>
    <lineage>
        <taxon>Bacteria</taxon>
        <taxon>Bacillati</taxon>
        <taxon>Actinomycetota</taxon>
        <taxon>Actinomycetes</taxon>
        <taxon>Nakamurellales</taxon>
        <taxon>Nakamurellaceae</taxon>
        <taxon>Nakamurella</taxon>
    </lineage>
</organism>
<dbReference type="InterPro" id="IPR000182">
    <property type="entry name" value="GNAT_dom"/>
</dbReference>
<evidence type="ECO:0000313" key="4">
    <source>
        <dbReference type="EMBL" id="XCG62741.1"/>
    </source>
</evidence>
<accession>A0AAU8DLV1</accession>
<dbReference type="InterPro" id="IPR016181">
    <property type="entry name" value="Acyl_CoA_acyltransferase"/>
</dbReference>
<feature type="domain" description="N-acetyltransferase" evidence="3">
    <location>
        <begin position="1"/>
        <end position="152"/>
    </location>
</feature>
<dbReference type="CDD" id="cd04301">
    <property type="entry name" value="NAT_SF"/>
    <property type="match status" value="1"/>
</dbReference>
<dbReference type="RefSeq" id="WP_353648356.1">
    <property type="nucleotide sequence ID" value="NZ_CP159218.1"/>
</dbReference>
<sequence>MSVRRARSSDALSIRRLAEGFGTAGDPPASGQFDHEYARIISDDTWLLAVAEDAGTVRGYALAQDYGPGLRASFTTGRLRDLYVEPAFRRRGSARALVRSVVSWAHTRPLPMILDWQASASAVDFYRRLGFEPDHVGDFPEYPGFSLDTRTPPG</sequence>
<dbReference type="Gene3D" id="3.40.630.30">
    <property type="match status" value="1"/>
</dbReference>
<dbReference type="AlphaFoldDB" id="A0AAU8DLV1"/>
<gene>
    <name evidence="4" type="ORF">ABLG96_16140</name>
</gene>
<evidence type="ECO:0000256" key="2">
    <source>
        <dbReference type="ARBA" id="ARBA00023315"/>
    </source>
</evidence>
<evidence type="ECO:0000256" key="1">
    <source>
        <dbReference type="ARBA" id="ARBA00022679"/>
    </source>
</evidence>
<proteinExistence type="predicted"/>
<dbReference type="SUPFAM" id="SSF55729">
    <property type="entry name" value="Acyl-CoA N-acyltransferases (Nat)"/>
    <property type="match status" value="1"/>
</dbReference>
<keyword evidence="2" id="KW-0012">Acyltransferase</keyword>
<dbReference type="InterPro" id="IPR050832">
    <property type="entry name" value="Bact_Acetyltransf"/>
</dbReference>
<evidence type="ECO:0000259" key="3">
    <source>
        <dbReference type="PROSITE" id="PS51186"/>
    </source>
</evidence>
<keyword evidence="1" id="KW-0808">Transferase</keyword>
<dbReference type="PROSITE" id="PS51186">
    <property type="entry name" value="GNAT"/>
    <property type="match status" value="1"/>
</dbReference>
<dbReference type="Pfam" id="PF00583">
    <property type="entry name" value="Acetyltransf_1"/>
    <property type="match status" value="1"/>
</dbReference>
<dbReference type="GO" id="GO:0016747">
    <property type="term" value="F:acyltransferase activity, transferring groups other than amino-acyl groups"/>
    <property type="evidence" value="ECO:0007669"/>
    <property type="project" value="InterPro"/>
</dbReference>
<dbReference type="PANTHER" id="PTHR43877">
    <property type="entry name" value="AMINOALKYLPHOSPHONATE N-ACETYLTRANSFERASE-RELATED-RELATED"/>
    <property type="match status" value="1"/>
</dbReference>
<name>A0AAU8DLV1_9ACTN</name>
<reference evidence="4" key="1">
    <citation type="submission" date="2024-05" db="EMBL/GenBank/DDBJ databases">
        <authorList>
            <person name="Cai S.Y."/>
            <person name="Jin L.M."/>
            <person name="Li H.R."/>
        </authorList>
    </citation>
    <scope>NUCLEOTIDE SEQUENCE</scope>
    <source>
        <strain evidence="4">A5-74</strain>
    </source>
</reference>
<protein>
    <submittedName>
        <fullName evidence="4">GNAT family N-acetyltransferase</fullName>
    </submittedName>
</protein>